<dbReference type="Proteomes" id="UP000001811">
    <property type="component" value="Unplaced"/>
</dbReference>
<dbReference type="GO" id="GO:0005737">
    <property type="term" value="C:cytoplasm"/>
    <property type="evidence" value="ECO:0007669"/>
    <property type="project" value="TreeGrafter"/>
</dbReference>
<dbReference type="SMART" id="SM00369">
    <property type="entry name" value="LRR_TYP"/>
    <property type="match status" value="3"/>
</dbReference>
<dbReference type="SMART" id="SM00364">
    <property type="entry name" value="LRR_BAC"/>
    <property type="match status" value="3"/>
</dbReference>
<reference evidence="5 6" key="1">
    <citation type="journal article" date="2011" name="Nature">
        <title>A high-resolution map of human evolutionary constraint using 29 mammals.</title>
        <authorList>
            <person name="Lindblad-Toh K."/>
            <person name="Garber M."/>
            <person name="Zuk O."/>
            <person name="Lin M.F."/>
            <person name="Parker B.J."/>
            <person name="Washietl S."/>
            <person name="Kheradpour P."/>
            <person name="Ernst J."/>
            <person name="Jordan G."/>
            <person name="Mauceli E."/>
            <person name="Ward L.D."/>
            <person name="Lowe C.B."/>
            <person name="Holloway A.K."/>
            <person name="Clamp M."/>
            <person name="Gnerre S."/>
            <person name="Alfoldi J."/>
            <person name="Beal K."/>
            <person name="Chang J."/>
            <person name="Clawson H."/>
            <person name="Cuff J."/>
            <person name="Di Palma F."/>
            <person name="Fitzgerald S."/>
            <person name="Flicek P."/>
            <person name="Guttman M."/>
            <person name="Hubisz M.J."/>
            <person name="Jaffe D.B."/>
            <person name="Jungreis I."/>
            <person name="Kent W.J."/>
            <person name="Kostka D."/>
            <person name="Lara M."/>
            <person name="Martins A.L."/>
            <person name="Massingham T."/>
            <person name="Moltke I."/>
            <person name="Raney B.J."/>
            <person name="Rasmussen M.D."/>
            <person name="Robinson J."/>
            <person name="Stark A."/>
            <person name="Vilella A.J."/>
            <person name="Wen J."/>
            <person name="Xie X."/>
            <person name="Zody M.C."/>
            <person name="Baldwin J."/>
            <person name="Bloom T."/>
            <person name="Chin C.W."/>
            <person name="Heiman D."/>
            <person name="Nicol R."/>
            <person name="Nusbaum C."/>
            <person name="Young S."/>
            <person name="Wilkinson J."/>
            <person name="Worley K.C."/>
            <person name="Kovar C.L."/>
            <person name="Muzny D.M."/>
            <person name="Gibbs R.A."/>
            <person name="Cree A."/>
            <person name="Dihn H.H."/>
            <person name="Fowler G."/>
            <person name="Jhangiani S."/>
            <person name="Joshi V."/>
            <person name="Lee S."/>
            <person name="Lewis L.R."/>
            <person name="Nazareth L.V."/>
            <person name="Okwuonu G."/>
            <person name="Santibanez J."/>
            <person name="Warren W.C."/>
            <person name="Mardis E.R."/>
            <person name="Weinstock G.M."/>
            <person name="Wilson R.K."/>
            <person name="Delehaunty K."/>
            <person name="Dooling D."/>
            <person name="Fronik C."/>
            <person name="Fulton L."/>
            <person name="Fulton B."/>
            <person name="Graves T."/>
            <person name="Minx P."/>
            <person name="Sodergren E."/>
            <person name="Birney E."/>
            <person name="Margulies E.H."/>
            <person name="Herrero J."/>
            <person name="Green E.D."/>
            <person name="Haussler D."/>
            <person name="Siepel A."/>
            <person name="Goldman N."/>
            <person name="Pollard K.S."/>
            <person name="Pedersen J.S."/>
            <person name="Lander E.S."/>
            <person name="Kellis M."/>
        </authorList>
    </citation>
    <scope>NUCLEOTIDE SEQUENCE [LARGE SCALE GENOMIC DNA]</scope>
    <source>
        <strain evidence="6">Thorbecke</strain>
    </source>
</reference>
<dbReference type="InterPro" id="IPR032675">
    <property type="entry name" value="LRR_dom_sf"/>
</dbReference>
<evidence type="ECO:0000313" key="5">
    <source>
        <dbReference type="Ensembl" id="ENSOCUP00000030013.1"/>
    </source>
</evidence>
<feature type="domain" description="Calponin-homology (CH)" evidence="4">
    <location>
        <begin position="417"/>
        <end position="530"/>
    </location>
</feature>
<dbReference type="AlphaFoldDB" id="A0A5F9C823"/>
<evidence type="ECO:0000256" key="1">
    <source>
        <dbReference type="ARBA" id="ARBA00022614"/>
    </source>
</evidence>
<dbReference type="InterPro" id="IPR036872">
    <property type="entry name" value="CH_dom_sf"/>
</dbReference>
<dbReference type="InterPro" id="IPR001715">
    <property type="entry name" value="CH_dom"/>
</dbReference>
<gene>
    <name evidence="5" type="primary">LRCH1</name>
</gene>
<dbReference type="Gene3D" id="3.80.10.10">
    <property type="entry name" value="Ribonuclease Inhibitor"/>
    <property type="match status" value="1"/>
</dbReference>
<dbReference type="GeneTree" id="ENSGT00940000159528"/>
<dbReference type="InterPro" id="IPR003591">
    <property type="entry name" value="Leu-rich_rpt_typical-subtyp"/>
</dbReference>
<dbReference type="FunFam" id="1.10.418.10:FF:000021">
    <property type="entry name" value="Leucine-rich repeat and calponin homology domain-containing protein 1 isoform 3"/>
    <property type="match status" value="1"/>
</dbReference>
<feature type="region of interest" description="Disordered" evidence="3">
    <location>
        <begin position="196"/>
        <end position="272"/>
    </location>
</feature>
<dbReference type="Ensembl" id="ENSOCUT00000053132.1">
    <property type="protein sequence ID" value="ENSOCUP00000030013.1"/>
    <property type="gene ID" value="ENSOCUG00000009947.4"/>
</dbReference>
<dbReference type="SUPFAM" id="SSF47576">
    <property type="entry name" value="Calponin-homology domain, CH-domain"/>
    <property type="match status" value="1"/>
</dbReference>
<keyword evidence="1" id="KW-0433">Leucine-rich repeat</keyword>
<dbReference type="PANTHER" id="PTHR48051">
    <property type="match status" value="1"/>
</dbReference>
<dbReference type="FunFam" id="3.80.10.10:FF:000067">
    <property type="entry name" value="Leucine-rich repeat and calponin homology domain-containing protein 4 isoform 1"/>
    <property type="match status" value="1"/>
</dbReference>
<organism evidence="5 6">
    <name type="scientific">Oryctolagus cuniculus</name>
    <name type="common">Rabbit</name>
    <dbReference type="NCBI Taxonomy" id="9986"/>
    <lineage>
        <taxon>Eukaryota</taxon>
        <taxon>Metazoa</taxon>
        <taxon>Chordata</taxon>
        <taxon>Craniata</taxon>
        <taxon>Vertebrata</taxon>
        <taxon>Euteleostomi</taxon>
        <taxon>Mammalia</taxon>
        <taxon>Eutheria</taxon>
        <taxon>Euarchontoglires</taxon>
        <taxon>Glires</taxon>
        <taxon>Lagomorpha</taxon>
        <taxon>Leporidae</taxon>
        <taxon>Oryctolagus</taxon>
    </lineage>
</organism>
<feature type="compositionally biased region" description="Basic and acidic residues" evidence="3">
    <location>
        <begin position="244"/>
        <end position="257"/>
    </location>
</feature>
<dbReference type="SMART" id="SM00033">
    <property type="entry name" value="CH"/>
    <property type="match status" value="1"/>
</dbReference>
<keyword evidence="2" id="KW-0677">Repeat</keyword>
<protein>
    <submittedName>
        <fullName evidence="5">Leucine rich repeats and calponin homology domain containing 1</fullName>
    </submittedName>
</protein>
<dbReference type="PROSITE" id="PS50021">
    <property type="entry name" value="CH"/>
    <property type="match status" value="1"/>
</dbReference>
<dbReference type="SUPFAM" id="SSF52058">
    <property type="entry name" value="L domain-like"/>
    <property type="match status" value="1"/>
</dbReference>
<dbReference type="InterPro" id="IPR001611">
    <property type="entry name" value="Leu-rich_rpt"/>
</dbReference>
<evidence type="ECO:0000256" key="3">
    <source>
        <dbReference type="SAM" id="MobiDB-lite"/>
    </source>
</evidence>
<dbReference type="Pfam" id="PF13855">
    <property type="entry name" value="LRR_8"/>
    <property type="match status" value="1"/>
</dbReference>
<name>A0A5F9C823_RABIT</name>
<dbReference type="PANTHER" id="PTHR48051:SF38">
    <property type="entry name" value="LEUCINE RICH REPEATS AND CALPONIN HOMOLOGY DOMAIN CONTAINING 1"/>
    <property type="match status" value="1"/>
</dbReference>
<reference evidence="5" key="2">
    <citation type="submission" date="2025-08" db="UniProtKB">
        <authorList>
            <consortium name="Ensembl"/>
        </authorList>
    </citation>
    <scope>IDENTIFICATION</scope>
    <source>
        <strain evidence="5">Thorbecke</strain>
    </source>
</reference>
<reference evidence="5" key="3">
    <citation type="submission" date="2025-09" db="UniProtKB">
        <authorList>
            <consortium name="Ensembl"/>
        </authorList>
    </citation>
    <scope>IDENTIFICATION</scope>
    <source>
        <strain evidence="5">Thorbecke</strain>
    </source>
</reference>
<dbReference type="Pfam" id="PF00307">
    <property type="entry name" value="CH"/>
    <property type="match status" value="1"/>
</dbReference>
<feature type="compositionally biased region" description="Basic and acidic residues" evidence="3">
    <location>
        <begin position="196"/>
        <end position="207"/>
    </location>
</feature>
<evidence type="ECO:0000259" key="4">
    <source>
        <dbReference type="PROSITE" id="PS50021"/>
    </source>
</evidence>
<dbReference type="InterPro" id="IPR050216">
    <property type="entry name" value="LRR_domain-containing"/>
</dbReference>
<dbReference type="Bgee" id="ENSOCUG00000009947">
    <property type="expression patterns" value="Expressed in aorta and 14 other cell types or tissues"/>
</dbReference>
<keyword evidence="6" id="KW-1185">Reference proteome</keyword>
<dbReference type="Gene3D" id="1.10.418.10">
    <property type="entry name" value="Calponin-like domain"/>
    <property type="match status" value="1"/>
</dbReference>
<evidence type="ECO:0000313" key="6">
    <source>
        <dbReference type="Proteomes" id="UP000001811"/>
    </source>
</evidence>
<proteinExistence type="predicted"/>
<accession>A0A5F9C823</accession>
<evidence type="ECO:0000256" key="2">
    <source>
        <dbReference type="ARBA" id="ARBA00022737"/>
    </source>
</evidence>
<sequence>PQNCPYLSFSQLYFFLSFIVKWPRCSRVFLLYCLCSRNQLSALPACLCGLPLKVLIASNNKLGSLPEEIGQLKQLMELDVSCNEITALPQQIGQLKSLRELNVRRNYLKVLPPELVDLPLVKFDFSCNKVLVIPICFREMKQLQVLLLENNPLQSPPAQICTKGKVHIFKYLSIQACQMKTADSLYLHTMERPHLHQHVEDSKKDSDSGVGSDNGDKRLSATEPSDEDTVSLNVPMSNIMEEDQSTKEDACRHRLSPEFEPEPSLLGDSDNAREERDHFTLGADVLHPGFRSYVKVRFRGSANPFTHFLLSSKDQDMDIAMIEQLREAVDLLQDPNGLSTDMMDSGVLNLYPVGSAEALELQDPALKYMRENSPAVSPTTNSGVPFGLKPRSVFLRPQRNLESIDPQFTIRRKMEQMREEQELVGQLRESIEMRLKVSLHEDLGAALMDGVVLCHLVNHIRPRSVASIHVPSPAVPKLSMAKCRRNVENFLEACRKLGVPEEKLCLPHHILEEKGLVKVGMTVQALLDVTVAKALFT</sequence>
<dbReference type="CDD" id="cd21271">
    <property type="entry name" value="CH_LRCH2"/>
    <property type="match status" value="1"/>
</dbReference>